<keyword evidence="5" id="KW-0175">Coiled coil</keyword>
<evidence type="ECO:0000313" key="7">
    <source>
        <dbReference type="EMBL" id="PIU51404.1"/>
    </source>
</evidence>
<dbReference type="InterPro" id="IPR042175">
    <property type="entry name" value="Cell/Rod_MreC_2"/>
</dbReference>
<evidence type="ECO:0000256" key="5">
    <source>
        <dbReference type="SAM" id="Coils"/>
    </source>
</evidence>
<feature type="coiled-coil region" evidence="5">
    <location>
        <begin position="55"/>
        <end position="89"/>
    </location>
</feature>
<dbReference type="Gene3D" id="2.40.10.350">
    <property type="entry name" value="Rod shape-determining protein MreC, domain 2"/>
    <property type="match status" value="1"/>
</dbReference>
<protein>
    <recommendedName>
        <fullName evidence="2">Cell shape-determining protein MreC</fullName>
    </recommendedName>
    <alternativeName>
        <fullName evidence="4">Cell shape protein MreC</fullName>
    </alternativeName>
</protein>
<evidence type="ECO:0000259" key="6">
    <source>
        <dbReference type="Pfam" id="PF04085"/>
    </source>
</evidence>
<reference evidence="8" key="1">
    <citation type="submission" date="2017-09" db="EMBL/GenBank/DDBJ databases">
        <title>Depth-based differentiation of microbial function through sediment-hosted aquifers and enrichment of novel symbionts in the deep terrestrial subsurface.</title>
        <authorList>
            <person name="Probst A.J."/>
            <person name="Ladd B."/>
            <person name="Jarett J.K."/>
            <person name="Geller-Mcgrath D.E."/>
            <person name="Sieber C.M.K."/>
            <person name="Emerson J.B."/>
            <person name="Anantharaman K."/>
            <person name="Thomas B.C."/>
            <person name="Malmstrom R."/>
            <person name="Stieglmeier M."/>
            <person name="Klingl A."/>
            <person name="Woyke T."/>
            <person name="Ryan C.M."/>
            <person name="Banfield J.F."/>
        </authorList>
    </citation>
    <scope>NUCLEOTIDE SEQUENCE [LARGE SCALE GENOMIC DNA]</scope>
</reference>
<dbReference type="GO" id="GO:0005886">
    <property type="term" value="C:plasma membrane"/>
    <property type="evidence" value="ECO:0007669"/>
    <property type="project" value="TreeGrafter"/>
</dbReference>
<feature type="domain" description="Rod shape-determining protein MreC beta-barrel core" evidence="6">
    <location>
        <begin position="104"/>
        <end position="246"/>
    </location>
</feature>
<evidence type="ECO:0000256" key="4">
    <source>
        <dbReference type="ARBA" id="ARBA00032089"/>
    </source>
</evidence>
<organism evidence="7 8">
    <name type="scientific">Candidatus Desantisbacteria bacterium CG07_land_8_20_14_0_80_39_15</name>
    <dbReference type="NCBI Taxonomy" id="1974549"/>
    <lineage>
        <taxon>Bacteria</taxon>
        <taxon>Candidatus Desantisiibacteriota</taxon>
    </lineage>
</organism>
<dbReference type="PANTHER" id="PTHR34138">
    <property type="entry name" value="CELL SHAPE-DETERMINING PROTEIN MREC"/>
    <property type="match status" value="1"/>
</dbReference>
<comment type="similarity">
    <text evidence="1">Belongs to the MreC family.</text>
</comment>
<dbReference type="AlphaFoldDB" id="A0A2M6ZG68"/>
<name>A0A2M6ZG68_9BACT</name>
<dbReference type="InterPro" id="IPR055342">
    <property type="entry name" value="MreC_beta-barrel_core"/>
</dbReference>
<dbReference type="GO" id="GO:0008360">
    <property type="term" value="P:regulation of cell shape"/>
    <property type="evidence" value="ECO:0007669"/>
    <property type="project" value="UniProtKB-KW"/>
</dbReference>
<dbReference type="InterPro" id="IPR042177">
    <property type="entry name" value="Cell/Rod_1"/>
</dbReference>
<dbReference type="Gene3D" id="2.40.10.340">
    <property type="entry name" value="Rod shape-determining protein MreC, domain 1"/>
    <property type="match status" value="1"/>
</dbReference>
<accession>A0A2M6ZG68</accession>
<dbReference type="Pfam" id="PF04085">
    <property type="entry name" value="MreC"/>
    <property type="match status" value="1"/>
</dbReference>
<dbReference type="PIRSF" id="PIRSF038471">
    <property type="entry name" value="MreC"/>
    <property type="match status" value="1"/>
</dbReference>
<keyword evidence="3" id="KW-0133">Cell shape</keyword>
<dbReference type="PANTHER" id="PTHR34138:SF1">
    <property type="entry name" value="CELL SHAPE-DETERMINING PROTEIN MREC"/>
    <property type="match status" value="1"/>
</dbReference>
<evidence type="ECO:0000256" key="3">
    <source>
        <dbReference type="ARBA" id="ARBA00022960"/>
    </source>
</evidence>
<evidence type="ECO:0000256" key="1">
    <source>
        <dbReference type="ARBA" id="ARBA00009369"/>
    </source>
</evidence>
<dbReference type="NCBIfam" id="TIGR00219">
    <property type="entry name" value="mreC"/>
    <property type="match status" value="1"/>
</dbReference>
<sequence>MRRYLILSSILVFVGFFLQLPGIRNATRTAFLFPSKVIQGTLNGLGGFFSFLYHAKQVEEENRFLKEQLNEVETQNSLYRAKISELERLRKYESLSSNLFLSKVIARDPGNWFKTLFIDKGEESGVTLNMVALLTDGVVGRIIEVSPKCSTVLLAVDRGSKIAAIVRETREFGVVEGMESFIQMSFFNRDIQVKPGDTVLTSGLGGTFPKGLILGKITQVKKGGLVPKADIEPAVDFNKLEEVFILLK</sequence>
<gene>
    <name evidence="7" type="primary">mreC</name>
    <name evidence="7" type="ORF">COS91_04670</name>
</gene>
<evidence type="ECO:0000313" key="8">
    <source>
        <dbReference type="Proteomes" id="UP000229227"/>
    </source>
</evidence>
<proteinExistence type="inferred from homology"/>
<dbReference type="Proteomes" id="UP000229227">
    <property type="component" value="Unassembled WGS sequence"/>
</dbReference>
<comment type="caution">
    <text evidence="7">The sequence shown here is derived from an EMBL/GenBank/DDBJ whole genome shotgun (WGS) entry which is preliminary data.</text>
</comment>
<evidence type="ECO:0000256" key="2">
    <source>
        <dbReference type="ARBA" id="ARBA00013855"/>
    </source>
</evidence>
<dbReference type="InterPro" id="IPR007221">
    <property type="entry name" value="MreC"/>
</dbReference>
<dbReference type="EMBL" id="PEWN01000073">
    <property type="protein sequence ID" value="PIU51404.1"/>
    <property type="molecule type" value="Genomic_DNA"/>
</dbReference>